<keyword evidence="3" id="KW-0804">Transcription</keyword>
<evidence type="ECO:0000313" key="6">
    <source>
        <dbReference type="EMBL" id="KAA2237735.1"/>
    </source>
</evidence>
<evidence type="ECO:0000256" key="2">
    <source>
        <dbReference type="ARBA" id="ARBA00023015"/>
    </source>
</evidence>
<keyword evidence="2" id="KW-0805">Transcription regulation</keyword>
<dbReference type="PANTHER" id="PTHR44591">
    <property type="entry name" value="STRESS RESPONSE REGULATOR PROTEIN 1"/>
    <property type="match status" value="1"/>
</dbReference>
<dbReference type="Pfam" id="PF00072">
    <property type="entry name" value="Response_reg"/>
    <property type="match status" value="1"/>
</dbReference>
<dbReference type="CDD" id="cd00156">
    <property type="entry name" value="REC"/>
    <property type="match status" value="1"/>
</dbReference>
<dbReference type="InterPro" id="IPR001789">
    <property type="entry name" value="Sig_transdc_resp-reg_receiver"/>
</dbReference>
<dbReference type="GO" id="GO:0000160">
    <property type="term" value="P:phosphorelay signal transduction system"/>
    <property type="evidence" value="ECO:0007669"/>
    <property type="project" value="InterPro"/>
</dbReference>
<dbReference type="AlphaFoldDB" id="A0A5B2VFU4"/>
<evidence type="ECO:0000313" key="7">
    <source>
        <dbReference type="Proteomes" id="UP000323142"/>
    </source>
</evidence>
<dbReference type="Gene3D" id="3.40.50.2300">
    <property type="match status" value="1"/>
</dbReference>
<feature type="modified residue" description="4-aspartylphosphate" evidence="4">
    <location>
        <position position="56"/>
    </location>
</feature>
<dbReference type="InterPro" id="IPR050595">
    <property type="entry name" value="Bact_response_regulator"/>
</dbReference>
<name>A0A5B2VFU4_9HYPH</name>
<protein>
    <submittedName>
        <fullName evidence="6">Response regulator</fullName>
    </submittedName>
</protein>
<reference evidence="6 7" key="2">
    <citation type="submission" date="2019-09" db="EMBL/GenBank/DDBJ databases">
        <authorList>
            <person name="Jin C."/>
        </authorList>
    </citation>
    <scope>NUCLEOTIDE SEQUENCE [LARGE SCALE GENOMIC DNA]</scope>
    <source>
        <strain evidence="6 7">BN140002</strain>
    </source>
</reference>
<dbReference type="SMART" id="SM00448">
    <property type="entry name" value="REC"/>
    <property type="match status" value="1"/>
</dbReference>
<dbReference type="SUPFAM" id="SSF52172">
    <property type="entry name" value="CheY-like"/>
    <property type="match status" value="1"/>
</dbReference>
<evidence type="ECO:0000256" key="1">
    <source>
        <dbReference type="ARBA" id="ARBA00022553"/>
    </source>
</evidence>
<gene>
    <name evidence="6" type="ORF">F0L46_08650</name>
</gene>
<dbReference type="PROSITE" id="PS50110">
    <property type="entry name" value="RESPONSE_REGULATORY"/>
    <property type="match status" value="1"/>
</dbReference>
<reference evidence="6 7" key="1">
    <citation type="submission" date="2019-09" db="EMBL/GenBank/DDBJ databases">
        <title>Salinarimonas rosea gen. nov., sp. nov., a new member of the a-2 subgroup of the Proteobacteria.</title>
        <authorList>
            <person name="Liu J."/>
        </authorList>
    </citation>
    <scope>NUCLEOTIDE SEQUENCE [LARGE SCALE GENOMIC DNA]</scope>
    <source>
        <strain evidence="6 7">BN140002</strain>
    </source>
</reference>
<dbReference type="EMBL" id="VUOA01000018">
    <property type="protein sequence ID" value="KAA2237735.1"/>
    <property type="molecule type" value="Genomic_DNA"/>
</dbReference>
<evidence type="ECO:0000256" key="3">
    <source>
        <dbReference type="ARBA" id="ARBA00023163"/>
    </source>
</evidence>
<dbReference type="PANTHER" id="PTHR44591:SF3">
    <property type="entry name" value="RESPONSE REGULATORY DOMAIN-CONTAINING PROTEIN"/>
    <property type="match status" value="1"/>
</dbReference>
<dbReference type="Proteomes" id="UP000323142">
    <property type="component" value="Unassembled WGS sequence"/>
</dbReference>
<keyword evidence="7" id="KW-1185">Reference proteome</keyword>
<keyword evidence="1 4" id="KW-0597">Phosphoprotein</keyword>
<comment type="caution">
    <text evidence="6">The sequence shown here is derived from an EMBL/GenBank/DDBJ whole genome shotgun (WGS) entry which is preliminary data.</text>
</comment>
<dbReference type="OrthoDB" id="7210814at2"/>
<evidence type="ECO:0000256" key="4">
    <source>
        <dbReference type="PROSITE-ProRule" id="PRU00169"/>
    </source>
</evidence>
<evidence type="ECO:0000259" key="5">
    <source>
        <dbReference type="PROSITE" id="PS50110"/>
    </source>
</evidence>
<dbReference type="InterPro" id="IPR011006">
    <property type="entry name" value="CheY-like_superfamily"/>
</dbReference>
<sequence length="129" mass="14065">MAHPFRVLVVEDEYLIREVICCELREEGFDVVEAASGAEAVELIRGTAPFDVLFTDIRLGGSPDGWDVAHAFRARFPGAPVAYASAYAPGERRPVPDSVFFPKPYRPTAVCRALYGMLGGAHEPERVAG</sequence>
<accession>A0A5B2VFU4</accession>
<feature type="domain" description="Response regulatory" evidence="5">
    <location>
        <begin position="6"/>
        <end position="118"/>
    </location>
</feature>
<dbReference type="RefSeq" id="WP_149816701.1">
    <property type="nucleotide sequence ID" value="NZ_VUOA01000018.1"/>
</dbReference>
<proteinExistence type="predicted"/>
<organism evidence="6 7">
    <name type="scientific">Salinarimonas soli</name>
    <dbReference type="NCBI Taxonomy" id="1638099"/>
    <lineage>
        <taxon>Bacteria</taxon>
        <taxon>Pseudomonadati</taxon>
        <taxon>Pseudomonadota</taxon>
        <taxon>Alphaproteobacteria</taxon>
        <taxon>Hyphomicrobiales</taxon>
        <taxon>Salinarimonadaceae</taxon>
        <taxon>Salinarimonas</taxon>
    </lineage>
</organism>